<keyword evidence="9" id="KW-1185">Reference proteome</keyword>
<keyword evidence="5 7" id="KW-1133">Transmembrane helix</keyword>
<keyword evidence="4" id="KW-0256">Endoplasmic reticulum</keyword>
<dbReference type="PANTHER" id="PTHR12906:SF0">
    <property type="entry name" value="GEL COMPLEX SUBUNIT OPTI"/>
    <property type="match status" value="1"/>
</dbReference>
<evidence type="ECO:0000256" key="5">
    <source>
        <dbReference type="ARBA" id="ARBA00022989"/>
    </source>
</evidence>
<evidence type="ECO:0000256" key="6">
    <source>
        <dbReference type="ARBA" id="ARBA00023136"/>
    </source>
</evidence>
<dbReference type="OrthoDB" id="286395at2759"/>
<dbReference type="GO" id="GO:0005789">
    <property type="term" value="C:endoplasmic reticulum membrane"/>
    <property type="evidence" value="ECO:0007669"/>
    <property type="project" value="UniProtKB-SubCell"/>
</dbReference>
<name>A0A210Q8L6_MIZYE</name>
<evidence type="ECO:0000256" key="1">
    <source>
        <dbReference type="ARBA" id="ARBA00004477"/>
    </source>
</evidence>
<dbReference type="Proteomes" id="UP000242188">
    <property type="component" value="Unassembled WGS sequence"/>
</dbReference>
<comment type="similarity">
    <text evidence="2">Belongs to the EMC6 family.</text>
</comment>
<evidence type="ECO:0000256" key="3">
    <source>
        <dbReference type="ARBA" id="ARBA00022692"/>
    </source>
</evidence>
<protein>
    <submittedName>
        <fullName evidence="8">Uncharacterized protein C20orf24</fullName>
    </submittedName>
</protein>
<dbReference type="InterPro" id="IPR010742">
    <property type="entry name" value="RCAF1"/>
</dbReference>
<evidence type="ECO:0000256" key="7">
    <source>
        <dbReference type="SAM" id="Phobius"/>
    </source>
</evidence>
<reference evidence="8 9" key="1">
    <citation type="journal article" date="2017" name="Nat. Ecol. Evol.">
        <title>Scallop genome provides insights into evolution of bilaterian karyotype and development.</title>
        <authorList>
            <person name="Wang S."/>
            <person name="Zhang J."/>
            <person name="Jiao W."/>
            <person name="Li J."/>
            <person name="Xun X."/>
            <person name="Sun Y."/>
            <person name="Guo X."/>
            <person name="Huan P."/>
            <person name="Dong B."/>
            <person name="Zhang L."/>
            <person name="Hu X."/>
            <person name="Sun X."/>
            <person name="Wang J."/>
            <person name="Zhao C."/>
            <person name="Wang Y."/>
            <person name="Wang D."/>
            <person name="Huang X."/>
            <person name="Wang R."/>
            <person name="Lv J."/>
            <person name="Li Y."/>
            <person name="Zhang Z."/>
            <person name="Liu B."/>
            <person name="Lu W."/>
            <person name="Hui Y."/>
            <person name="Liang J."/>
            <person name="Zhou Z."/>
            <person name="Hou R."/>
            <person name="Li X."/>
            <person name="Liu Y."/>
            <person name="Li H."/>
            <person name="Ning X."/>
            <person name="Lin Y."/>
            <person name="Zhao L."/>
            <person name="Xing Q."/>
            <person name="Dou J."/>
            <person name="Li Y."/>
            <person name="Mao J."/>
            <person name="Guo H."/>
            <person name="Dou H."/>
            <person name="Li T."/>
            <person name="Mu C."/>
            <person name="Jiang W."/>
            <person name="Fu Q."/>
            <person name="Fu X."/>
            <person name="Miao Y."/>
            <person name="Liu J."/>
            <person name="Yu Q."/>
            <person name="Li R."/>
            <person name="Liao H."/>
            <person name="Li X."/>
            <person name="Kong Y."/>
            <person name="Jiang Z."/>
            <person name="Chourrout D."/>
            <person name="Li R."/>
            <person name="Bao Z."/>
        </authorList>
    </citation>
    <scope>NUCLEOTIDE SEQUENCE [LARGE SCALE GENOMIC DNA]</scope>
    <source>
        <strain evidence="8 9">PY_sf001</strain>
    </source>
</reference>
<dbReference type="Pfam" id="PF07019">
    <property type="entry name" value="EMC6"/>
    <property type="match status" value="1"/>
</dbReference>
<dbReference type="PANTHER" id="PTHR12906">
    <property type="entry name" value="PROTEIN C20ORF24 RAB5-INTERACTING PROTEIN"/>
    <property type="match status" value="1"/>
</dbReference>
<keyword evidence="3 7" id="KW-0812">Transmembrane</keyword>
<dbReference type="GO" id="GO:0005739">
    <property type="term" value="C:mitochondrion"/>
    <property type="evidence" value="ECO:0007669"/>
    <property type="project" value="GOC"/>
</dbReference>
<organism evidence="8 9">
    <name type="scientific">Mizuhopecten yessoensis</name>
    <name type="common">Japanese scallop</name>
    <name type="synonym">Patinopecten yessoensis</name>
    <dbReference type="NCBI Taxonomy" id="6573"/>
    <lineage>
        <taxon>Eukaryota</taxon>
        <taxon>Metazoa</taxon>
        <taxon>Spiralia</taxon>
        <taxon>Lophotrochozoa</taxon>
        <taxon>Mollusca</taxon>
        <taxon>Bivalvia</taxon>
        <taxon>Autobranchia</taxon>
        <taxon>Pteriomorphia</taxon>
        <taxon>Pectinida</taxon>
        <taxon>Pectinoidea</taxon>
        <taxon>Pectinidae</taxon>
        <taxon>Mizuhopecten</taxon>
    </lineage>
</organism>
<proteinExistence type="inferred from homology"/>
<evidence type="ECO:0000313" key="9">
    <source>
        <dbReference type="Proteomes" id="UP000242188"/>
    </source>
</evidence>
<dbReference type="AlphaFoldDB" id="A0A210Q8L6"/>
<dbReference type="STRING" id="6573.A0A210Q8L6"/>
<evidence type="ECO:0000256" key="2">
    <source>
        <dbReference type="ARBA" id="ARBA00009436"/>
    </source>
</evidence>
<sequence length="200" mass="22198">MSSSPKKRNVESKIPNGSTGNGSVMATFSKAFVAEAAWDDKVVKINMPHFCIAFCAQLSIRLGTNGLRVRFLIEALLLQMVSLALPADEFLDVIYWMRQIIGMVLGLIWGLFPLKGIIALVIFFAINCGVIYIYYGIFQKVDDEEYGGPTEILKEGLMTSFSTFVNNEGGWGHNNGTTGRNIGTTRDHDTMIREPFDTMV</sequence>
<dbReference type="InterPro" id="IPR029008">
    <property type="entry name" value="EMC6-like"/>
</dbReference>
<keyword evidence="6 7" id="KW-0472">Membrane</keyword>
<comment type="caution">
    <text evidence="8">The sequence shown here is derived from an EMBL/GenBank/DDBJ whole genome shotgun (WGS) entry which is preliminary data.</text>
</comment>
<dbReference type="EMBL" id="NEDP02004580">
    <property type="protein sequence ID" value="OWF45074.1"/>
    <property type="molecule type" value="Genomic_DNA"/>
</dbReference>
<accession>A0A210Q8L6</accession>
<evidence type="ECO:0000256" key="4">
    <source>
        <dbReference type="ARBA" id="ARBA00022824"/>
    </source>
</evidence>
<gene>
    <name evidence="8" type="ORF">KP79_PYT14542</name>
</gene>
<feature type="transmembrane region" description="Helical" evidence="7">
    <location>
        <begin position="117"/>
        <end position="135"/>
    </location>
</feature>
<evidence type="ECO:0000313" key="8">
    <source>
        <dbReference type="EMBL" id="OWF45074.1"/>
    </source>
</evidence>
<comment type="subcellular location">
    <subcellularLocation>
        <location evidence="1">Endoplasmic reticulum membrane</location>
        <topology evidence="1">Multi-pass membrane protein</topology>
    </subcellularLocation>
</comment>
<feature type="transmembrane region" description="Helical" evidence="7">
    <location>
        <begin position="93"/>
        <end position="112"/>
    </location>
</feature>
<dbReference type="GO" id="GO:0097250">
    <property type="term" value="P:mitochondrial respirasome assembly"/>
    <property type="evidence" value="ECO:0007669"/>
    <property type="project" value="InterPro"/>
</dbReference>